<accession>A0A7M7K043</accession>
<dbReference type="InterPro" id="IPR000215">
    <property type="entry name" value="Serpin_fam"/>
</dbReference>
<dbReference type="Pfam" id="PF00079">
    <property type="entry name" value="Serpin"/>
    <property type="match status" value="1"/>
</dbReference>
<feature type="chain" id="PRO_5029842942" description="Serpin domain-containing protein" evidence="6">
    <location>
        <begin position="29"/>
        <end position="426"/>
    </location>
</feature>
<dbReference type="Proteomes" id="UP000594260">
    <property type="component" value="Unplaced"/>
</dbReference>
<proteinExistence type="inferred from homology"/>
<name>A0A7M7K043_VARDE</name>
<reference evidence="8" key="1">
    <citation type="submission" date="2021-01" db="UniProtKB">
        <authorList>
            <consortium name="EnsemblMetazoa"/>
        </authorList>
    </citation>
    <scope>IDENTIFICATION</scope>
</reference>
<evidence type="ECO:0000313" key="8">
    <source>
        <dbReference type="EnsemblMetazoa" id="XP_022658513"/>
    </source>
</evidence>
<dbReference type="SMART" id="SM00093">
    <property type="entry name" value="SERPIN"/>
    <property type="match status" value="1"/>
</dbReference>
<dbReference type="AlphaFoldDB" id="A0A7M7K043"/>
<dbReference type="SUPFAM" id="SSF56574">
    <property type="entry name" value="Serpins"/>
    <property type="match status" value="1"/>
</dbReference>
<keyword evidence="3" id="KW-0722">Serine protease inhibitor</keyword>
<keyword evidence="2" id="KW-0646">Protease inhibitor</keyword>
<feature type="domain" description="Serpin" evidence="7">
    <location>
        <begin position="55"/>
        <end position="426"/>
    </location>
</feature>
<keyword evidence="4" id="KW-0325">Glycoprotein</keyword>
<comment type="similarity">
    <text evidence="1 5">Belongs to the serpin family.</text>
</comment>
<dbReference type="OrthoDB" id="671595at2759"/>
<dbReference type="RefSeq" id="XP_022658513.1">
    <property type="nucleotide sequence ID" value="XM_022802778.1"/>
</dbReference>
<evidence type="ECO:0000313" key="9">
    <source>
        <dbReference type="Proteomes" id="UP000594260"/>
    </source>
</evidence>
<evidence type="ECO:0000256" key="4">
    <source>
        <dbReference type="ARBA" id="ARBA00023180"/>
    </source>
</evidence>
<evidence type="ECO:0000259" key="7">
    <source>
        <dbReference type="SMART" id="SM00093"/>
    </source>
</evidence>
<dbReference type="InterPro" id="IPR036186">
    <property type="entry name" value="Serpin_sf"/>
</dbReference>
<dbReference type="KEGG" id="vde:111249215"/>
<dbReference type="Gene3D" id="2.30.39.10">
    <property type="entry name" value="Alpha-1-antitrypsin, domain 1"/>
    <property type="match status" value="1"/>
</dbReference>
<evidence type="ECO:0000256" key="1">
    <source>
        <dbReference type="ARBA" id="ARBA00009500"/>
    </source>
</evidence>
<evidence type="ECO:0000256" key="5">
    <source>
        <dbReference type="RuleBase" id="RU000411"/>
    </source>
</evidence>
<dbReference type="GO" id="GO:0005615">
    <property type="term" value="C:extracellular space"/>
    <property type="evidence" value="ECO:0007669"/>
    <property type="project" value="InterPro"/>
</dbReference>
<dbReference type="GeneID" id="111249215"/>
<protein>
    <recommendedName>
        <fullName evidence="7">Serpin domain-containing protein</fullName>
    </recommendedName>
</protein>
<dbReference type="InterPro" id="IPR042178">
    <property type="entry name" value="Serpin_sf_1"/>
</dbReference>
<dbReference type="InParanoid" id="A0A7M7K043"/>
<dbReference type="CDD" id="cd00172">
    <property type="entry name" value="serpin"/>
    <property type="match status" value="1"/>
</dbReference>
<keyword evidence="6" id="KW-0732">Signal</keyword>
<organism evidence="8 9">
    <name type="scientific">Varroa destructor</name>
    <name type="common">Honeybee mite</name>
    <dbReference type="NCBI Taxonomy" id="109461"/>
    <lineage>
        <taxon>Eukaryota</taxon>
        <taxon>Metazoa</taxon>
        <taxon>Ecdysozoa</taxon>
        <taxon>Arthropoda</taxon>
        <taxon>Chelicerata</taxon>
        <taxon>Arachnida</taxon>
        <taxon>Acari</taxon>
        <taxon>Parasitiformes</taxon>
        <taxon>Mesostigmata</taxon>
        <taxon>Gamasina</taxon>
        <taxon>Dermanyssoidea</taxon>
        <taxon>Varroidae</taxon>
        <taxon>Varroa</taxon>
    </lineage>
</organism>
<dbReference type="InterPro" id="IPR023796">
    <property type="entry name" value="Serpin_dom"/>
</dbReference>
<feature type="signal peptide" evidence="6">
    <location>
        <begin position="1"/>
        <end position="28"/>
    </location>
</feature>
<dbReference type="Gene3D" id="3.30.497.10">
    <property type="entry name" value="Antithrombin, subunit I, domain 2"/>
    <property type="match status" value="1"/>
</dbReference>
<keyword evidence="9" id="KW-1185">Reference proteome</keyword>
<evidence type="ECO:0000256" key="6">
    <source>
        <dbReference type="SAM" id="SignalP"/>
    </source>
</evidence>
<dbReference type="EnsemblMetazoa" id="XM_022802778">
    <property type="protein sequence ID" value="XP_022658513"/>
    <property type="gene ID" value="LOC111249215"/>
</dbReference>
<dbReference type="GO" id="GO:0004867">
    <property type="term" value="F:serine-type endopeptidase inhibitor activity"/>
    <property type="evidence" value="ECO:0007669"/>
    <property type="project" value="UniProtKB-KW"/>
</dbReference>
<dbReference type="PANTHER" id="PTHR11461">
    <property type="entry name" value="SERINE PROTEASE INHIBITOR, SERPIN"/>
    <property type="match status" value="1"/>
</dbReference>
<dbReference type="PANTHER" id="PTHR11461:SF211">
    <property type="entry name" value="GH10112P-RELATED"/>
    <property type="match status" value="1"/>
</dbReference>
<sequence>MRLMRSSTYQSPLWSLILIMLFLDAARLRSSASFESTDARRLKRKLMIANNNFALNIMRLLPANKNIVLSPFCLSTALGMLYVGAGPSTARKMAAALQYVSTNLQEEDVAKGFEYLIDDVKFTDPGYTMVGSEAVFLEAHEVNPDYVAVVSRQFRGHAEVVNFTSQPTEAKNAVNIWVRNSTKGLVSSFLRRPIVQNNTRLVSVSVVYFRGFWSDAFQPSNTYRGQFLNFGVTAKNVSVMHKTEANATLIDLKRLNATMLKLSYGRNATMLLVLPKDSESLDRLESQISPTDLFNGFKNATFATVDIHLPKFEIEASYNMQEALLKSGMIEAFSQFDADFSRISEIDGPEMTISKVLHKVKFRMDEDGLAVKTATGTGNDLLYNLNGSGSTNSEIPLKFRVLHPFLFYVVHAPTNVIVFSGRIVRF</sequence>
<evidence type="ECO:0000256" key="2">
    <source>
        <dbReference type="ARBA" id="ARBA00022690"/>
    </source>
</evidence>
<dbReference type="InterPro" id="IPR042185">
    <property type="entry name" value="Serpin_sf_2"/>
</dbReference>
<evidence type="ECO:0000256" key="3">
    <source>
        <dbReference type="ARBA" id="ARBA00022900"/>
    </source>
</evidence>